<comment type="caution">
    <text evidence="7">The sequence shown here is derived from an EMBL/GenBank/DDBJ whole genome shotgun (WGS) entry which is preliminary data.</text>
</comment>
<evidence type="ECO:0000313" key="8">
    <source>
        <dbReference type="Proteomes" id="UP000233293"/>
    </source>
</evidence>
<evidence type="ECO:0000256" key="2">
    <source>
        <dbReference type="ARBA" id="ARBA00022980"/>
    </source>
</evidence>
<dbReference type="HAMAP" id="MF_00291_B">
    <property type="entry name" value="Ribosomal_uS2_B"/>
    <property type="match status" value="1"/>
</dbReference>
<dbReference type="AlphaFoldDB" id="A0A2N3PZH4"/>
<sequence length="273" mass="29632">MALPTYSMRQLIEAGVHFGHNTRRWNPKMSSYLFGIRNGIHIIDLQQTVPLLHRGMQAVRDVVAGGGRVLFVGTKRAAAEIVAESAKRCGQYYVNHRWLGGMLTNWKTISQSIKRLREIEEQMASGNVQGLTKKEQLNLSREQDKLERALGGIKEMGGLPDILFIIDTNKEGLAVQEANKLGIPVVAILDSNSDPHGITYPIPGNDDALRAIQTYCDMIGGAVLDGIQAEMSRSGVDLGASAEAPVEEIAEVVEEAPVVVESAPAPVEEQPGA</sequence>
<name>A0A2N3PZH4_9PROT</name>
<keyword evidence="8" id="KW-1185">Reference proteome</keyword>
<protein>
    <recommendedName>
        <fullName evidence="4 5">Small ribosomal subunit protein uS2</fullName>
    </recommendedName>
</protein>
<evidence type="ECO:0000256" key="3">
    <source>
        <dbReference type="ARBA" id="ARBA00023274"/>
    </source>
</evidence>
<dbReference type="Pfam" id="PF00318">
    <property type="entry name" value="Ribosomal_S2"/>
    <property type="match status" value="1"/>
</dbReference>
<proteinExistence type="inferred from homology"/>
<dbReference type="InterPro" id="IPR023591">
    <property type="entry name" value="Ribosomal_uS2_flav_dom_sf"/>
</dbReference>
<organism evidence="7 8">
    <name type="scientific">Telmatospirillum siberiense</name>
    <dbReference type="NCBI Taxonomy" id="382514"/>
    <lineage>
        <taxon>Bacteria</taxon>
        <taxon>Pseudomonadati</taxon>
        <taxon>Pseudomonadota</taxon>
        <taxon>Alphaproteobacteria</taxon>
        <taxon>Rhodospirillales</taxon>
        <taxon>Rhodospirillaceae</taxon>
        <taxon>Telmatospirillum</taxon>
    </lineage>
</organism>
<dbReference type="PANTHER" id="PTHR12534">
    <property type="entry name" value="30S RIBOSOMAL PROTEIN S2 PROKARYOTIC AND ORGANELLAR"/>
    <property type="match status" value="1"/>
</dbReference>
<dbReference type="PANTHER" id="PTHR12534:SF0">
    <property type="entry name" value="SMALL RIBOSOMAL SUBUNIT PROTEIN US2M"/>
    <property type="match status" value="1"/>
</dbReference>
<dbReference type="GO" id="GO:0022627">
    <property type="term" value="C:cytosolic small ribosomal subunit"/>
    <property type="evidence" value="ECO:0007669"/>
    <property type="project" value="TreeGrafter"/>
</dbReference>
<dbReference type="InterPro" id="IPR001865">
    <property type="entry name" value="Ribosomal_uS2"/>
</dbReference>
<gene>
    <name evidence="5 7" type="primary">rpsB</name>
    <name evidence="7" type="ORF">CWS72_04325</name>
</gene>
<evidence type="ECO:0000256" key="5">
    <source>
        <dbReference type="HAMAP-Rule" id="MF_00291"/>
    </source>
</evidence>
<dbReference type="FunFam" id="1.10.287.610:FF:000001">
    <property type="entry name" value="30S ribosomal protein S2"/>
    <property type="match status" value="1"/>
</dbReference>
<dbReference type="Gene3D" id="1.10.287.610">
    <property type="entry name" value="Helix hairpin bin"/>
    <property type="match status" value="1"/>
</dbReference>
<dbReference type="Gene3D" id="3.40.50.10490">
    <property type="entry name" value="Glucose-6-phosphate isomerase like protein, domain 1"/>
    <property type="match status" value="1"/>
</dbReference>
<dbReference type="CDD" id="cd01425">
    <property type="entry name" value="RPS2"/>
    <property type="match status" value="1"/>
</dbReference>
<dbReference type="EMBL" id="PIUM01000003">
    <property type="protein sequence ID" value="PKU25795.1"/>
    <property type="molecule type" value="Genomic_DNA"/>
</dbReference>
<dbReference type="RefSeq" id="WP_101249339.1">
    <property type="nucleotide sequence ID" value="NZ_PIUM01000003.1"/>
</dbReference>
<reference evidence="8" key="1">
    <citation type="submission" date="2017-12" db="EMBL/GenBank/DDBJ databases">
        <title>Draft genome sequence of Telmatospirillum siberiense 26-4b1T, an acidotolerant peatland alphaproteobacterium potentially involved in sulfur cycling.</title>
        <authorList>
            <person name="Hausmann B."/>
            <person name="Pjevac P."/>
            <person name="Schreck K."/>
            <person name="Herbold C.W."/>
            <person name="Daims H."/>
            <person name="Wagner M."/>
            <person name="Pester M."/>
            <person name="Loy A."/>
        </authorList>
    </citation>
    <scope>NUCLEOTIDE SEQUENCE [LARGE SCALE GENOMIC DNA]</scope>
    <source>
        <strain evidence="8">26-4b1</strain>
    </source>
</reference>
<evidence type="ECO:0000256" key="6">
    <source>
        <dbReference type="RuleBase" id="RU003631"/>
    </source>
</evidence>
<dbReference type="GO" id="GO:0006412">
    <property type="term" value="P:translation"/>
    <property type="evidence" value="ECO:0007669"/>
    <property type="project" value="UniProtKB-UniRule"/>
</dbReference>
<dbReference type="InterPro" id="IPR005706">
    <property type="entry name" value="Ribosomal_uS2_bac/mit/plastid"/>
</dbReference>
<evidence type="ECO:0000256" key="1">
    <source>
        <dbReference type="ARBA" id="ARBA00006242"/>
    </source>
</evidence>
<keyword evidence="2 5" id="KW-0689">Ribosomal protein</keyword>
<keyword evidence="3 5" id="KW-0687">Ribonucleoprotein</keyword>
<dbReference type="SUPFAM" id="SSF52313">
    <property type="entry name" value="Ribosomal protein S2"/>
    <property type="match status" value="1"/>
</dbReference>
<dbReference type="OrthoDB" id="9808036at2"/>
<dbReference type="NCBIfam" id="TIGR01011">
    <property type="entry name" value="rpsB_bact"/>
    <property type="match status" value="1"/>
</dbReference>
<dbReference type="GO" id="GO:0003735">
    <property type="term" value="F:structural constituent of ribosome"/>
    <property type="evidence" value="ECO:0007669"/>
    <property type="project" value="InterPro"/>
</dbReference>
<accession>A0A2N3PZH4</accession>
<dbReference type="PROSITE" id="PS00963">
    <property type="entry name" value="RIBOSOMAL_S2_2"/>
    <property type="match status" value="1"/>
</dbReference>
<dbReference type="Proteomes" id="UP000233293">
    <property type="component" value="Unassembled WGS sequence"/>
</dbReference>
<evidence type="ECO:0000256" key="4">
    <source>
        <dbReference type="ARBA" id="ARBA00035256"/>
    </source>
</evidence>
<dbReference type="PRINTS" id="PR00395">
    <property type="entry name" value="RIBOSOMALS2"/>
</dbReference>
<comment type="similarity">
    <text evidence="1 5 6">Belongs to the universal ribosomal protein uS2 family.</text>
</comment>
<dbReference type="InterPro" id="IPR018130">
    <property type="entry name" value="Ribosomal_uS2_CS"/>
</dbReference>
<evidence type="ECO:0000313" key="7">
    <source>
        <dbReference type="EMBL" id="PKU25795.1"/>
    </source>
</evidence>
<dbReference type="PROSITE" id="PS00962">
    <property type="entry name" value="RIBOSOMAL_S2_1"/>
    <property type="match status" value="1"/>
</dbReference>